<name>A0ACC0WXY5_9STRA</name>
<evidence type="ECO:0000313" key="2">
    <source>
        <dbReference type="Proteomes" id="UP001163321"/>
    </source>
</evidence>
<dbReference type="Proteomes" id="UP001163321">
    <property type="component" value="Chromosome 1"/>
</dbReference>
<protein>
    <submittedName>
        <fullName evidence="1">Uncharacterized protein</fullName>
    </submittedName>
</protein>
<keyword evidence="2" id="KW-1185">Reference proteome</keyword>
<reference evidence="1 2" key="1">
    <citation type="journal article" date="2022" name="bioRxiv">
        <title>The genome of the oomycete Peronosclerospora sorghi, a cosmopolitan pathogen of maize and sorghum, is inflated with dispersed pseudogenes.</title>
        <authorList>
            <person name="Fletcher K."/>
            <person name="Martin F."/>
            <person name="Isakeit T."/>
            <person name="Cavanaugh K."/>
            <person name="Magill C."/>
            <person name="Michelmore R."/>
        </authorList>
    </citation>
    <scope>NUCLEOTIDE SEQUENCE [LARGE SCALE GENOMIC DNA]</scope>
    <source>
        <strain evidence="1">P6</strain>
    </source>
</reference>
<sequence>MSLGKWNLDHKVWCDVDGRLRGFEAEHLTKTIAVRLGDPDTVVDSGTIRSSRSVPVPYKWSARQCRRKIGNIISHGGIGRVQSNKTELISRIGIPSAIHVRKAVMTNKVPIS</sequence>
<proteinExistence type="predicted"/>
<evidence type="ECO:0000313" key="1">
    <source>
        <dbReference type="EMBL" id="KAI9922978.1"/>
    </source>
</evidence>
<organism evidence="1 2">
    <name type="scientific">Peronosclerospora sorghi</name>
    <dbReference type="NCBI Taxonomy" id="230839"/>
    <lineage>
        <taxon>Eukaryota</taxon>
        <taxon>Sar</taxon>
        <taxon>Stramenopiles</taxon>
        <taxon>Oomycota</taxon>
        <taxon>Peronosporomycetes</taxon>
        <taxon>Peronosporales</taxon>
        <taxon>Peronosporaceae</taxon>
        <taxon>Peronosclerospora</taxon>
    </lineage>
</organism>
<dbReference type="EMBL" id="CM047580">
    <property type="protein sequence ID" value="KAI9922978.1"/>
    <property type="molecule type" value="Genomic_DNA"/>
</dbReference>
<gene>
    <name evidence="1" type="ORF">PsorP6_001703</name>
</gene>
<accession>A0ACC0WXY5</accession>
<comment type="caution">
    <text evidence="1">The sequence shown here is derived from an EMBL/GenBank/DDBJ whole genome shotgun (WGS) entry which is preliminary data.</text>
</comment>